<protein>
    <recommendedName>
        <fullName evidence="4">YqcI/YcgG family protein</fullName>
    </recommendedName>
</protein>
<accession>A0A059DY80</accession>
<dbReference type="NCBIfam" id="NF041366">
    <property type="entry name" value="GntA_guanitoxin"/>
    <property type="match status" value="1"/>
</dbReference>
<name>A0A059DY80_9PROT</name>
<dbReference type="STRING" id="1280948.HY36_09195"/>
<keyword evidence="3" id="KW-1185">Reference proteome</keyword>
<proteinExistence type="predicted"/>
<dbReference type="eggNOG" id="COG3403">
    <property type="taxonomic scope" value="Bacteria"/>
</dbReference>
<dbReference type="RefSeq" id="WP_035554345.1">
    <property type="nucleotide sequence ID" value="NZ_AWFH01000056.1"/>
</dbReference>
<dbReference type="InterPro" id="IPR014988">
    <property type="entry name" value="Uncharacterised_YqcI/YcgG"/>
</dbReference>
<dbReference type="PANTHER" id="PTHR40045:SF1">
    <property type="entry name" value="YQCI_YCGG FAMILY PROTEIN"/>
    <property type="match status" value="1"/>
</dbReference>
<gene>
    <name evidence="2" type="ORF">HY36_09195</name>
</gene>
<evidence type="ECO:0000313" key="2">
    <source>
        <dbReference type="EMBL" id="KCZ58543.1"/>
    </source>
</evidence>
<feature type="region of interest" description="Disordered" evidence="1">
    <location>
        <begin position="210"/>
        <end position="231"/>
    </location>
</feature>
<dbReference type="AlphaFoldDB" id="A0A059DY80"/>
<organism evidence="2 3">
    <name type="scientific">Hyphomonas atlantica</name>
    <dbReference type="NCBI Taxonomy" id="1280948"/>
    <lineage>
        <taxon>Bacteria</taxon>
        <taxon>Pseudomonadati</taxon>
        <taxon>Pseudomonadota</taxon>
        <taxon>Alphaproteobacteria</taxon>
        <taxon>Hyphomonadales</taxon>
        <taxon>Hyphomonadaceae</taxon>
        <taxon>Hyphomonas</taxon>
    </lineage>
</organism>
<dbReference type="Pfam" id="PF08892">
    <property type="entry name" value="YqcI_YcgG"/>
    <property type="match status" value="1"/>
</dbReference>
<reference evidence="2 3" key="1">
    <citation type="journal article" date="2014" name="Antonie Van Leeuwenhoek">
        <title>Hyphomonas beringensis sp. nov. and Hyphomonas chukchiensis sp. nov., isolated from surface seawater of the Bering Sea and Chukchi Sea.</title>
        <authorList>
            <person name="Li C."/>
            <person name="Lai Q."/>
            <person name="Li G."/>
            <person name="Dong C."/>
            <person name="Wang J."/>
            <person name="Liao Y."/>
            <person name="Shao Z."/>
        </authorList>
    </citation>
    <scope>NUCLEOTIDE SEQUENCE [LARGE SCALE GENOMIC DNA]</scope>
    <source>
        <strain evidence="2 3">22II1-22F38</strain>
    </source>
</reference>
<dbReference type="PANTHER" id="PTHR40045">
    <property type="entry name" value="YCGG FAMILY PROTEIN"/>
    <property type="match status" value="1"/>
</dbReference>
<sequence length="231" mass="26088">MNTTFKDRQEATVTPTEAFRKFVKSDEFPCIGAKSAMVRDKLMIAEFGEIDSAAGDIKLRLALETFIDQLDFDSPVVQSFVAIFTGPNDLLEDEFEHALWNRLQSLHNLDVVEGRGWAENADRDPQSAHFSMGLLGEAFFVIGLHPNASRPARRFRYPTLVFNSHEQFERLRQDGRFEKMKQIIRARDEALAGSVNPMLADFGSGSEAAQYSGREVGPDWKCPFTPQEPIK</sequence>
<dbReference type="EMBL" id="AWFH01000056">
    <property type="protein sequence ID" value="KCZ58543.1"/>
    <property type="molecule type" value="Genomic_DNA"/>
</dbReference>
<evidence type="ECO:0000313" key="3">
    <source>
        <dbReference type="Proteomes" id="UP000024547"/>
    </source>
</evidence>
<evidence type="ECO:0000256" key="1">
    <source>
        <dbReference type="SAM" id="MobiDB-lite"/>
    </source>
</evidence>
<comment type="caution">
    <text evidence="2">The sequence shown here is derived from an EMBL/GenBank/DDBJ whole genome shotgun (WGS) entry which is preliminary data.</text>
</comment>
<dbReference type="PATRIC" id="fig|1280948.3.peg.2957"/>
<dbReference type="OrthoDB" id="283514at2"/>
<evidence type="ECO:0008006" key="4">
    <source>
        <dbReference type="Google" id="ProtNLM"/>
    </source>
</evidence>
<dbReference type="Proteomes" id="UP000024547">
    <property type="component" value="Unassembled WGS sequence"/>
</dbReference>